<feature type="region of interest" description="Disordered" evidence="1">
    <location>
        <begin position="77"/>
        <end position="102"/>
    </location>
</feature>
<evidence type="ECO:0000313" key="3">
    <source>
        <dbReference type="Proteomes" id="UP001642484"/>
    </source>
</evidence>
<accession>A0ABP0JG43</accession>
<sequence length="102" mass="11228">MRSASYVRADDTRCHRTTRGAIGVGLKLFRGLGGDKVASTADLDHVTAPGQSRPTEESPCCGGPFVRWQQETLMTSHDKSWRTGGKNNTNQQRPHFAESILE</sequence>
<evidence type="ECO:0000256" key="1">
    <source>
        <dbReference type="SAM" id="MobiDB-lite"/>
    </source>
</evidence>
<evidence type="ECO:0000313" key="2">
    <source>
        <dbReference type="EMBL" id="CAK9013337.1"/>
    </source>
</evidence>
<dbReference type="EMBL" id="CAXAMN010005335">
    <property type="protein sequence ID" value="CAK9013337.1"/>
    <property type="molecule type" value="Genomic_DNA"/>
</dbReference>
<reference evidence="2 3" key="1">
    <citation type="submission" date="2024-02" db="EMBL/GenBank/DDBJ databases">
        <authorList>
            <person name="Chen Y."/>
            <person name="Shah S."/>
            <person name="Dougan E. K."/>
            <person name="Thang M."/>
            <person name="Chan C."/>
        </authorList>
    </citation>
    <scope>NUCLEOTIDE SEQUENCE [LARGE SCALE GENOMIC DNA]</scope>
</reference>
<keyword evidence="3" id="KW-1185">Reference proteome</keyword>
<gene>
    <name evidence="2" type="ORF">CCMP2556_LOCUS11231</name>
</gene>
<proteinExistence type="predicted"/>
<organism evidence="2 3">
    <name type="scientific">Durusdinium trenchii</name>
    <dbReference type="NCBI Taxonomy" id="1381693"/>
    <lineage>
        <taxon>Eukaryota</taxon>
        <taxon>Sar</taxon>
        <taxon>Alveolata</taxon>
        <taxon>Dinophyceae</taxon>
        <taxon>Suessiales</taxon>
        <taxon>Symbiodiniaceae</taxon>
        <taxon>Durusdinium</taxon>
    </lineage>
</organism>
<dbReference type="Proteomes" id="UP001642484">
    <property type="component" value="Unassembled WGS sequence"/>
</dbReference>
<name>A0ABP0JG43_9DINO</name>
<comment type="caution">
    <text evidence="2">The sequence shown here is derived from an EMBL/GenBank/DDBJ whole genome shotgun (WGS) entry which is preliminary data.</text>
</comment>
<protein>
    <submittedName>
        <fullName evidence="2">Uncharacterized protein</fullName>
    </submittedName>
</protein>